<dbReference type="EMBL" id="BAAANS010000041">
    <property type="protein sequence ID" value="GAA2111575.1"/>
    <property type="molecule type" value="Genomic_DNA"/>
</dbReference>
<sequence length="237" mass="24513">MPFAETPLRDEYAAAVEHLARRTLDALHDDAAPPPEAPGADRPLLAAARVLGPDLFAPRLLAGAGPDGPTAALLAEARRTLPPPAAPSAGAALVIAWQDWAAGRLLARTPYGDGAPMPPAPPAPGESGWQTWSVRMSQLSGLALPGLDGPVHDSARTHALSLARGTVRALLRRDQTTAARLARWLAWTDAEGLAPRLEVAPVLDRIRLAGDGSARTALGLAIAHRLLAAPGGGRPAP</sequence>
<keyword evidence="2" id="KW-1185">Reference proteome</keyword>
<evidence type="ECO:0008006" key="3">
    <source>
        <dbReference type="Google" id="ProtNLM"/>
    </source>
</evidence>
<accession>A0ABP5J6N4</accession>
<evidence type="ECO:0000313" key="2">
    <source>
        <dbReference type="Proteomes" id="UP001500897"/>
    </source>
</evidence>
<proteinExistence type="predicted"/>
<name>A0ABP5J6N4_9ACTN</name>
<comment type="caution">
    <text evidence="1">The sequence shown here is derived from an EMBL/GenBank/DDBJ whole genome shotgun (WGS) entry which is preliminary data.</text>
</comment>
<organism evidence="1 2">
    <name type="scientific">Kitasatospora saccharophila</name>
    <dbReference type="NCBI Taxonomy" id="407973"/>
    <lineage>
        <taxon>Bacteria</taxon>
        <taxon>Bacillati</taxon>
        <taxon>Actinomycetota</taxon>
        <taxon>Actinomycetes</taxon>
        <taxon>Kitasatosporales</taxon>
        <taxon>Streptomycetaceae</taxon>
        <taxon>Kitasatospora</taxon>
    </lineage>
</organism>
<gene>
    <name evidence="1" type="ORF">GCM10009759_53710</name>
</gene>
<dbReference type="RefSeq" id="WP_344555429.1">
    <property type="nucleotide sequence ID" value="NZ_BAAANS010000041.1"/>
</dbReference>
<protein>
    <recommendedName>
        <fullName evidence="3">DUF1403 family protein</fullName>
    </recommendedName>
</protein>
<reference evidence="2" key="1">
    <citation type="journal article" date="2019" name="Int. J. Syst. Evol. Microbiol.">
        <title>The Global Catalogue of Microorganisms (GCM) 10K type strain sequencing project: providing services to taxonomists for standard genome sequencing and annotation.</title>
        <authorList>
            <consortium name="The Broad Institute Genomics Platform"/>
            <consortium name="The Broad Institute Genome Sequencing Center for Infectious Disease"/>
            <person name="Wu L."/>
            <person name="Ma J."/>
        </authorList>
    </citation>
    <scope>NUCLEOTIDE SEQUENCE [LARGE SCALE GENOMIC DNA]</scope>
    <source>
        <strain evidence="2">JCM 14559</strain>
    </source>
</reference>
<dbReference type="Proteomes" id="UP001500897">
    <property type="component" value="Unassembled WGS sequence"/>
</dbReference>
<evidence type="ECO:0000313" key="1">
    <source>
        <dbReference type="EMBL" id="GAA2111575.1"/>
    </source>
</evidence>